<evidence type="ECO:0000313" key="2">
    <source>
        <dbReference type="Proteomes" id="UP001497444"/>
    </source>
</evidence>
<reference evidence="1" key="1">
    <citation type="submission" date="2024-02" db="EMBL/GenBank/DDBJ databases">
        <authorList>
            <consortium name="ELIXIR-Norway"/>
            <consortium name="Elixir Norway"/>
        </authorList>
    </citation>
    <scope>NUCLEOTIDE SEQUENCE</scope>
</reference>
<keyword evidence="2" id="KW-1185">Reference proteome</keyword>
<gene>
    <name evidence="1" type="ORF">CSSPJE1EN1_LOCUS7814</name>
</gene>
<accession>A0ABP0W801</accession>
<name>A0ABP0W801_9BRYO</name>
<dbReference type="Proteomes" id="UP001497444">
    <property type="component" value="Chromosome 14"/>
</dbReference>
<evidence type="ECO:0000313" key="1">
    <source>
        <dbReference type="EMBL" id="CAK9262336.1"/>
    </source>
</evidence>
<protein>
    <submittedName>
        <fullName evidence="1">Uncharacterized protein</fullName>
    </submittedName>
</protein>
<sequence>MYGVAHGLSYLLDPRHIGNGLLADSRSSLEEVLINIPVDDVTPIDDGRKEKLYIQFTVYFISATKERQANSFRY</sequence>
<dbReference type="EMBL" id="OZ020109">
    <property type="protein sequence ID" value="CAK9262336.1"/>
    <property type="molecule type" value="Genomic_DNA"/>
</dbReference>
<organism evidence="1 2">
    <name type="scientific">Sphagnum jensenii</name>
    <dbReference type="NCBI Taxonomy" id="128206"/>
    <lineage>
        <taxon>Eukaryota</taxon>
        <taxon>Viridiplantae</taxon>
        <taxon>Streptophyta</taxon>
        <taxon>Embryophyta</taxon>
        <taxon>Bryophyta</taxon>
        <taxon>Sphagnophytina</taxon>
        <taxon>Sphagnopsida</taxon>
        <taxon>Sphagnales</taxon>
        <taxon>Sphagnaceae</taxon>
        <taxon>Sphagnum</taxon>
    </lineage>
</organism>
<proteinExistence type="predicted"/>